<keyword evidence="1" id="KW-1133">Transmembrane helix</keyword>
<dbReference type="InterPro" id="IPR027995">
    <property type="entry name" value="Galactosyl_T_N"/>
</dbReference>
<dbReference type="Proteomes" id="UP001196413">
    <property type="component" value="Unassembled WGS sequence"/>
</dbReference>
<dbReference type="GO" id="GO:0005794">
    <property type="term" value="C:Golgi apparatus"/>
    <property type="evidence" value="ECO:0007669"/>
    <property type="project" value="TreeGrafter"/>
</dbReference>
<keyword evidence="1" id="KW-0812">Transmembrane</keyword>
<name>A0AAD5QZP5_PARTN</name>
<reference evidence="3" key="1">
    <citation type="submission" date="2021-06" db="EMBL/GenBank/DDBJ databases">
        <title>Parelaphostrongylus tenuis whole genome reference sequence.</title>
        <authorList>
            <person name="Garwood T.J."/>
            <person name="Larsen P.A."/>
            <person name="Fountain-Jones N.M."/>
            <person name="Garbe J.R."/>
            <person name="Macchietto M.G."/>
            <person name="Kania S.A."/>
            <person name="Gerhold R.W."/>
            <person name="Richards J.E."/>
            <person name="Wolf T.M."/>
        </authorList>
    </citation>
    <scope>NUCLEOTIDE SEQUENCE</scope>
    <source>
        <strain evidence="3">MNPRO001-30</strain>
        <tissue evidence="3">Meninges</tissue>
    </source>
</reference>
<dbReference type="GO" id="GO:0008378">
    <property type="term" value="F:galactosyltransferase activity"/>
    <property type="evidence" value="ECO:0007669"/>
    <property type="project" value="TreeGrafter"/>
</dbReference>
<dbReference type="GO" id="GO:0006688">
    <property type="term" value="P:glycosphingolipid biosynthetic process"/>
    <property type="evidence" value="ECO:0007669"/>
    <property type="project" value="TreeGrafter"/>
</dbReference>
<dbReference type="Gene3D" id="3.90.550.10">
    <property type="entry name" value="Spore Coat Polysaccharide Biosynthesis Protein SpsA, Chain A"/>
    <property type="match status" value="1"/>
</dbReference>
<evidence type="ECO:0000313" key="3">
    <source>
        <dbReference type="EMBL" id="KAJ1366900.1"/>
    </source>
</evidence>
<proteinExistence type="predicted"/>
<evidence type="ECO:0000256" key="1">
    <source>
        <dbReference type="SAM" id="Phobius"/>
    </source>
</evidence>
<dbReference type="Pfam" id="PF13733">
    <property type="entry name" value="Glyco_transf_7N"/>
    <property type="match status" value="1"/>
</dbReference>
<dbReference type="PANTHER" id="PTHR19300">
    <property type="entry name" value="BETA-1,4-GALACTOSYLTRANSFERASE"/>
    <property type="match status" value="1"/>
</dbReference>
<evidence type="ECO:0000259" key="2">
    <source>
        <dbReference type="Pfam" id="PF13733"/>
    </source>
</evidence>
<keyword evidence="1" id="KW-0472">Membrane</keyword>
<gene>
    <name evidence="3" type="ORF">KIN20_027689</name>
</gene>
<dbReference type="GO" id="GO:0016020">
    <property type="term" value="C:membrane"/>
    <property type="evidence" value="ECO:0007669"/>
    <property type="project" value="GOC"/>
</dbReference>
<accession>A0AAD5QZP5</accession>
<dbReference type="GO" id="GO:0033842">
    <property type="term" value="F:N-acetyl-beta-glucosaminyl-derivative 4-beta-N-acetylgalactosaminyltransferase activity"/>
    <property type="evidence" value="ECO:0007669"/>
    <property type="project" value="TreeGrafter"/>
</dbReference>
<dbReference type="GO" id="GO:0005975">
    <property type="term" value="P:carbohydrate metabolic process"/>
    <property type="evidence" value="ECO:0007669"/>
    <property type="project" value="InterPro"/>
</dbReference>
<feature type="transmembrane region" description="Helical" evidence="1">
    <location>
        <begin position="12"/>
        <end position="31"/>
    </location>
</feature>
<dbReference type="AlphaFoldDB" id="A0AAD5QZP5"/>
<protein>
    <recommendedName>
        <fullName evidence="2">Galactosyltransferase N-terminal domain-containing protein</fullName>
    </recommendedName>
</protein>
<keyword evidence="4" id="KW-1185">Reference proteome</keyword>
<dbReference type="InterPro" id="IPR003859">
    <property type="entry name" value="Galactosyl_T"/>
</dbReference>
<feature type="domain" description="Galactosyltransferase N-terminal" evidence="2">
    <location>
        <begin position="131"/>
        <end position="215"/>
    </location>
</feature>
<dbReference type="SUPFAM" id="SSF53448">
    <property type="entry name" value="Nucleotide-diphospho-sugar transferases"/>
    <property type="match status" value="1"/>
</dbReference>
<dbReference type="PANTHER" id="PTHR19300:SF46">
    <property type="entry name" value="BETA-1,4-N-ACETYLGALACTOSAMINYLTRANSFERASE"/>
    <property type="match status" value="1"/>
</dbReference>
<dbReference type="InterPro" id="IPR029044">
    <property type="entry name" value="Nucleotide-diphossugar_trans"/>
</dbReference>
<evidence type="ECO:0000313" key="4">
    <source>
        <dbReference type="Proteomes" id="UP001196413"/>
    </source>
</evidence>
<sequence>MLRKCYFICRIFSPRNLVVSVILFSTIYLVLLKYTGTRSHPQYPETTQQGGFHAAEMNRNVGSARSTHVFVVTDPRELEIARQTLTFLSSSEENVDVKTVEKSKLTTTLTSGLCPETNSISDFRGSLPQAVLLIENLQEADVIAAHPEVKLGGEWKPTDCKARHKVAIIIPFRDRQSHLTRLLDFLIPILQRQRLDFRFIVTEQYGNDLFNKGAL</sequence>
<organism evidence="3 4">
    <name type="scientific">Parelaphostrongylus tenuis</name>
    <name type="common">Meningeal worm</name>
    <dbReference type="NCBI Taxonomy" id="148309"/>
    <lineage>
        <taxon>Eukaryota</taxon>
        <taxon>Metazoa</taxon>
        <taxon>Ecdysozoa</taxon>
        <taxon>Nematoda</taxon>
        <taxon>Chromadorea</taxon>
        <taxon>Rhabditida</taxon>
        <taxon>Rhabditina</taxon>
        <taxon>Rhabditomorpha</taxon>
        <taxon>Strongyloidea</taxon>
        <taxon>Metastrongylidae</taxon>
        <taxon>Parelaphostrongylus</taxon>
    </lineage>
</organism>
<comment type="caution">
    <text evidence="3">The sequence shown here is derived from an EMBL/GenBank/DDBJ whole genome shotgun (WGS) entry which is preliminary data.</text>
</comment>
<dbReference type="EMBL" id="JAHQIW010005696">
    <property type="protein sequence ID" value="KAJ1366900.1"/>
    <property type="molecule type" value="Genomic_DNA"/>
</dbReference>